<evidence type="ECO:0000256" key="6">
    <source>
        <dbReference type="ARBA" id="ARBA00018638"/>
    </source>
</evidence>
<evidence type="ECO:0000256" key="11">
    <source>
        <dbReference type="ARBA" id="ARBA00022676"/>
    </source>
</evidence>
<dbReference type="GO" id="GO:0071555">
    <property type="term" value="P:cell wall organization"/>
    <property type="evidence" value="ECO:0007669"/>
    <property type="project" value="UniProtKB-KW"/>
</dbReference>
<keyword evidence="9" id="KW-0121">Carboxypeptidase</keyword>
<keyword evidence="10" id="KW-0645">Protease</keyword>
<dbReference type="GO" id="GO:0006508">
    <property type="term" value="P:proteolysis"/>
    <property type="evidence" value="ECO:0007669"/>
    <property type="project" value="UniProtKB-KW"/>
</dbReference>
<comment type="caution">
    <text evidence="32">The sequence shown here is derived from an EMBL/GenBank/DDBJ whole genome shotgun (WGS) entry which is preliminary data.</text>
</comment>
<evidence type="ECO:0000256" key="18">
    <source>
        <dbReference type="ARBA" id="ARBA00022989"/>
    </source>
</evidence>
<dbReference type="Pfam" id="PF00912">
    <property type="entry name" value="Transgly"/>
    <property type="match status" value="1"/>
</dbReference>
<evidence type="ECO:0000256" key="26">
    <source>
        <dbReference type="ARBA" id="ARBA00060592"/>
    </source>
</evidence>
<dbReference type="GO" id="GO:0005886">
    <property type="term" value="C:plasma membrane"/>
    <property type="evidence" value="ECO:0007669"/>
    <property type="project" value="UniProtKB-SubCell"/>
</dbReference>
<dbReference type="EC" id="3.4.16.4" evidence="5"/>
<evidence type="ECO:0000256" key="15">
    <source>
        <dbReference type="ARBA" id="ARBA00022960"/>
    </source>
</evidence>
<dbReference type="Pfam" id="PF17092">
    <property type="entry name" value="PCB_OB"/>
    <property type="match status" value="1"/>
</dbReference>
<keyword evidence="12" id="KW-0808">Transferase</keyword>
<keyword evidence="16" id="KW-0735">Signal-anchor</keyword>
<evidence type="ECO:0000256" key="13">
    <source>
        <dbReference type="ARBA" id="ARBA00022692"/>
    </source>
</evidence>
<dbReference type="GO" id="GO:0009252">
    <property type="term" value="P:peptidoglycan biosynthetic process"/>
    <property type="evidence" value="ECO:0007669"/>
    <property type="project" value="UniProtKB-UniPathway"/>
</dbReference>
<name>A0A512BNU4_9HYPH</name>
<dbReference type="PANTHER" id="PTHR32282">
    <property type="entry name" value="BINDING PROTEIN TRANSPEPTIDASE, PUTATIVE-RELATED"/>
    <property type="match status" value="1"/>
</dbReference>
<proteinExistence type="inferred from homology"/>
<dbReference type="InterPro" id="IPR023346">
    <property type="entry name" value="Lysozyme-like_dom_sf"/>
</dbReference>
<dbReference type="GO" id="GO:0046677">
    <property type="term" value="P:response to antibiotic"/>
    <property type="evidence" value="ECO:0007669"/>
    <property type="project" value="UniProtKB-KW"/>
</dbReference>
<evidence type="ECO:0000313" key="32">
    <source>
        <dbReference type="EMBL" id="GEO13629.1"/>
    </source>
</evidence>
<keyword evidence="13 28" id="KW-0812">Transmembrane</keyword>
<evidence type="ECO:0000256" key="22">
    <source>
        <dbReference type="ARBA" id="ARBA00023316"/>
    </source>
</evidence>
<dbReference type="GO" id="GO:0008658">
    <property type="term" value="F:penicillin binding"/>
    <property type="evidence" value="ECO:0007669"/>
    <property type="project" value="InterPro"/>
</dbReference>
<evidence type="ECO:0000256" key="10">
    <source>
        <dbReference type="ARBA" id="ARBA00022670"/>
    </source>
</evidence>
<dbReference type="AlphaFoldDB" id="A0A512BNU4"/>
<dbReference type="Pfam" id="PF00905">
    <property type="entry name" value="Transpeptidase"/>
    <property type="match status" value="1"/>
</dbReference>
<evidence type="ECO:0000256" key="2">
    <source>
        <dbReference type="ARBA" id="ARBA00004752"/>
    </source>
</evidence>
<evidence type="ECO:0000259" key="30">
    <source>
        <dbReference type="Pfam" id="PF00912"/>
    </source>
</evidence>
<dbReference type="InterPro" id="IPR050396">
    <property type="entry name" value="Glycosyltr_51/Transpeptidase"/>
</dbReference>
<dbReference type="GO" id="GO:0030288">
    <property type="term" value="C:outer membrane-bounded periplasmic space"/>
    <property type="evidence" value="ECO:0007669"/>
    <property type="project" value="TreeGrafter"/>
</dbReference>
<keyword evidence="8" id="KW-0997">Cell inner membrane</keyword>
<comment type="pathway">
    <text evidence="26">Glycan biosynthesis.</text>
</comment>
<dbReference type="InterPro" id="IPR001460">
    <property type="entry name" value="PCN-bd_Tpept"/>
</dbReference>
<comment type="similarity">
    <text evidence="3">In the C-terminal section; belongs to the transpeptidase family.</text>
</comment>
<evidence type="ECO:0000256" key="3">
    <source>
        <dbReference type="ARBA" id="ARBA00007090"/>
    </source>
</evidence>
<dbReference type="Gene3D" id="1.10.3810.10">
    <property type="entry name" value="Biosynthetic peptidoglycan transglycosylase-like"/>
    <property type="match status" value="1"/>
</dbReference>
<dbReference type="RefSeq" id="WP_114185731.1">
    <property type="nucleotide sequence ID" value="NZ_BJYU01000013.1"/>
</dbReference>
<keyword evidence="15" id="KW-0133">Cell shape</keyword>
<feature type="transmembrane region" description="Helical" evidence="28">
    <location>
        <begin position="7"/>
        <end position="31"/>
    </location>
</feature>
<evidence type="ECO:0000256" key="21">
    <source>
        <dbReference type="ARBA" id="ARBA00023268"/>
    </source>
</evidence>
<evidence type="ECO:0000256" key="1">
    <source>
        <dbReference type="ARBA" id="ARBA00004249"/>
    </source>
</evidence>
<dbReference type="FunFam" id="3.40.710.10:FF:000041">
    <property type="entry name" value="Penicillin-binding protein 1A"/>
    <property type="match status" value="1"/>
</dbReference>
<feature type="domain" description="Penicillin-binding protein transpeptidase" evidence="29">
    <location>
        <begin position="438"/>
        <end position="731"/>
    </location>
</feature>
<keyword evidence="19 28" id="KW-0472">Membrane</keyword>
<evidence type="ECO:0000256" key="23">
    <source>
        <dbReference type="ARBA" id="ARBA00034000"/>
    </source>
</evidence>
<keyword evidence="21" id="KW-0511">Multifunctional enzyme</keyword>
<comment type="catalytic activity">
    <reaction evidence="25">
        <text>[GlcNAc-(1-&gt;4)-Mur2Ac(oyl-L-Ala-gamma-D-Glu-L-Lys-D-Ala-D-Ala)](n)-di-trans,octa-cis-undecaprenyl diphosphate + beta-D-GlcNAc-(1-&gt;4)-Mur2Ac(oyl-L-Ala-gamma-D-Glu-L-Lys-D-Ala-D-Ala)-di-trans,octa-cis-undecaprenyl diphosphate = [GlcNAc-(1-&gt;4)-Mur2Ac(oyl-L-Ala-gamma-D-Glu-L-Lys-D-Ala-D-Ala)](n+1)-di-trans,octa-cis-undecaprenyl diphosphate + di-trans,octa-cis-undecaprenyl diphosphate + H(+)</text>
        <dbReference type="Rhea" id="RHEA:23708"/>
        <dbReference type="Rhea" id="RHEA-COMP:9602"/>
        <dbReference type="Rhea" id="RHEA-COMP:9603"/>
        <dbReference type="ChEBI" id="CHEBI:15378"/>
        <dbReference type="ChEBI" id="CHEBI:58405"/>
        <dbReference type="ChEBI" id="CHEBI:60033"/>
        <dbReference type="ChEBI" id="CHEBI:78435"/>
        <dbReference type="EC" id="2.4.99.28"/>
    </reaction>
</comment>
<gene>
    <name evidence="32" type="primary">mrcA_1</name>
    <name evidence="32" type="ORF">MAE02_13250</name>
</gene>
<organism evidence="32 33">
    <name type="scientific">Microvirga aerophila</name>
    <dbReference type="NCBI Taxonomy" id="670291"/>
    <lineage>
        <taxon>Bacteria</taxon>
        <taxon>Pseudomonadati</taxon>
        <taxon>Pseudomonadota</taxon>
        <taxon>Alphaproteobacteria</taxon>
        <taxon>Hyphomicrobiales</taxon>
        <taxon>Methylobacteriaceae</taxon>
        <taxon>Microvirga</taxon>
    </lineage>
</organism>
<dbReference type="EMBL" id="BJYU01000013">
    <property type="protein sequence ID" value="GEO13629.1"/>
    <property type="molecule type" value="Genomic_DNA"/>
</dbReference>
<evidence type="ECO:0000256" key="17">
    <source>
        <dbReference type="ARBA" id="ARBA00022984"/>
    </source>
</evidence>
<dbReference type="GO" id="GO:0008955">
    <property type="term" value="F:peptidoglycan glycosyltransferase activity"/>
    <property type="evidence" value="ECO:0007669"/>
    <property type="project" value="UniProtKB-EC"/>
</dbReference>
<evidence type="ECO:0000256" key="20">
    <source>
        <dbReference type="ARBA" id="ARBA00023251"/>
    </source>
</evidence>
<dbReference type="UniPathway" id="UPA00219"/>
<dbReference type="InterPro" id="IPR031376">
    <property type="entry name" value="PCB_OB"/>
</dbReference>
<keyword evidence="22" id="KW-0961">Cell wall biogenesis/degradation</keyword>
<evidence type="ECO:0000256" key="16">
    <source>
        <dbReference type="ARBA" id="ARBA00022968"/>
    </source>
</evidence>
<dbReference type="Proteomes" id="UP000321085">
    <property type="component" value="Unassembled WGS sequence"/>
</dbReference>
<feature type="domain" description="Glycosyl transferase family 51" evidence="30">
    <location>
        <begin position="59"/>
        <end position="239"/>
    </location>
</feature>
<dbReference type="Gene3D" id="3.40.710.10">
    <property type="entry name" value="DD-peptidase/beta-lactamase superfamily"/>
    <property type="match status" value="2"/>
</dbReference>
<evidence type="ECO:0000256" key="12">
    <source>
        <dbReference type="ARBA" id="ARBA00022679"/>
    </source>
</evidence>
<keyword evidence="18 28" id="KW-1133">Transmembrane helix</keyword>
<dbReference type="InterPro" id="IPR036950">
    <property type="entry name" value="PBP_transglycosylase"/>
</dbReference>
<evidence type="ECO:0000256" key="25">
    <source>
        <dbReference type="ARBA" id="ARBA00049902"/>
    </source>
</evidence>
<dbReference type="FunFam" id="1.10.3810.10:FF:000003">
    <property type="entry name" value="Penicillin-binding protein 1a"/>
    <property type="match status" value="1"/>
</dbReference>
<comment type="subcellular location">
    <subcellularLocation>
        <location evidence="1">Cell inner membrane</location>
        <topology evidence="1">Single-pass type II membrane protein</topology>
    </subcellularLocation>
</comment>
<protein>
    <recommendedName>
        <fullName evidence="6">Penicillin-binding protein 1A</fullName>
        <ecNumber evidence="24">2.4.99.28</ecNumber>
        <ecNumber evidence="5">3.4.16.4</ecNumber>
    </recommendedName>
</protein>
<evidence type="ECO:0000256" key="24">
    <source>
        <dbReference type="ARBA" id="ARBA00044770"/>
    </source>
</evidence>
<dbReference type="SUPFAM" id="SSF53955">
    <property type="entry name" value="Lysozyme-like"/>
    <property type="match status" value="1"/>
</dbReference>
<keyword evidence="14" id="KW-0378">Hydrolase</keyword>
<dbReference type="InterPro" id="IPR001264">
    <property type="entry name" value="Glyco_trans_51"/>
</dbReference>
<evidence type="ECO:0000256" key="14">
    <source>
        <dbReference type="ARBA" id="ARBA00022801"/>
    </source>
</evidence>
<dbReference type="PANTHER" id="PTHR32282:SF27">
    <property type="entry name" value="PENICILLIN-BINDING PROTEIN 1A"/>
    <property type="match status" value="1"/>
</dbReference>
<evidence type="ECO:0000256" key="8">
    <source>
        <dbReference type="ARBA" id="ARBA00022519"/>
    </source>
</evidence>
<accession>A0A512BNU4</accession>
<keyword evidence="7" id="KW-1003">Cell membrane</keyword>
<evidence type="ECO:0000256" key="4">
    <source>
        <dbReference type="ARBA" id="ARBA00007739"/>
    </source>
</evidence>
<keyword evidence="33" id="KW-1185">Reference proteome</keyword>
<evidence type="ECO:0000259" key="29">
    <source>
        <dbReference type="Pfam" id="PF00905"/>
    </source>
</evidence>
<sequence length="813" mass="89034">MRFVLRFFGFLFSIGAIFFLIGAVGLAYGYWAFSKDLPDHAQLANYEPPVMTRVHAADGSLIAEYARERRLHVPIQATPKLVIDAFLSAEDKNFYRHVGIDPEGLVRAVLANVRSGGRREQGASTITQQVAKNFLVGNEKSYERKIREALIALRIESTFSKDKILELYLNEIFLGTLSPGRNLHGIAAAALDYFGKSIHELTLAEAAYIAALPKGPNNYHPFRERQAAVERRNWVIDRMVANGYATRQDGDVAKKEPLNVKPRNVSPNSIASGYFAEGVRRDIADRYGEEKLYEGGLLIRATLDPKMQAMARKALVDGLVRFDEARGWRGSQQKIDLTGREWGLALAEVPMLGDVQPWRMAVVLEVSGGRARVGLQPKREASGQVVRDREIGFVTADGAKWTRRPVERAVSPGDVVYVEPLEGKAGQYRLRQIPEISGAIVAMDPYTGRVHAMVGGFSFDQSEFNRASQAMRQPGSSFKPIVYATALDNGYTPSSQILDAPFVLDMGPGQAAWAPSNYDGKSAGLRTLRYGIEHSKNLMTVRLSNEVGMPAISEYARRFGVYDDMLPLLSMSLGAGETTVMRMTAAYSMFANGGRRIKPTLIDHIQDRSGRTIYRHDDRKCISCDSDKWDGGAPPKLADNREQVLDPLTAYQMTSILEGVVQRGTAQTVKAVGRPLAGKTGTTNDAKDVWFVGFSPDLAVGVFIGYDQPKSLGNAATAGQYAAPVFRDFMQMALKDKPATPFRVPPGIKLIRVNASSGTRAGSGEGGNVILEAFKPGTTPPDTYVPVEVESAPQAEYPGDPRQQVGAGANGLY</sequence>
<evidence type="ECO:0000313" key="33">
    <source>
        <dbReference type="Proteomes" id="UP000321085"/>
    </source>
</evidence>
<dbReference type="EC" id="2.4.99.28" evidence="24"/>
<keyword evidence="17" id="KW-0573">Peptidoglycan synthesis</keyword>
<keyword evidence="11" id="KW-0328">Glycosyltransferase</keyword>
<evidence type="ECO:0000256" key="7">
    <source>
        <dbReference type="ARBA" id="ARBA00022475"/>
    </source>
</evidence>
<dbReference type="SUPFAM" id="SSF56601">
    <property type="entry name" value="beta-lactamase/transpeptidase-like"/>
    <property type="match status" value="1"/>
</dbReference>
<evidence type="ECO:0000256" key="5">
    <source>
        <dbReference type="ARBA" id="ARBA00012448"/>
    </source>
</evidence>
<reference evidence="32 33" key="1">
    <citation type="submission" date="2019-07" db="EMBL/GenBank/DDBJ databases">
        <title>Whole genome shotgun sequence of Microvirga aerophila NBRC 106136.</title>
        <authorList>
            <person name="Hosoyama A."/>
            <person name="Uohara A."/>
            <person name="Ohji S."/>
            <person name="Ichikawa N."/>
        </authorList>
    </citation>
    <scope>NUCLEOTIDE SEQUENCE [LARGE SCALE GENOMIC DNA]</scope>
    <source>
        <strain evidence="32 33">NBRC 106136</strain>
    </source>
</reference>
<evidence type="ECO:0000256" key="27">
    <source>
        <dbReference type="SAM" id="MobiDB-lite"/>
    </source>
</evidence>
<evidence type="ECO:0000256" key="28">
    <source>
        <dbReference type="SAM" id="Phobius"/>
    </source>
</evidence>
<evidence type="ECO:0000256" key="19">
    <source>
        <dbReference type="ARBA" id="ARBA00023136"/>
    </source>
</evidence>
<keyword evidence="20" id="KW-0046">Antibiotic resistance</keyword>
<feature type="domain" description="Penicillin-binding protein OB-like" evidence="31">
    <location>
        <begin position="328"/>
        <end position="436"/>
    </location>
</feature>
<comment type="pathway">
    <text evidence="2">Cell wall biogenesis; peptidoglycan biosynthesis.</text>
</comment>
<comment type="similarity">
    <text evidence="4">In the N-terminal section; belongs to the glycosyltransferase 51 family.</text>
</comment>
<evidence type="ECO:0000259" key="31">
    <source>
        <dbReference type="Pfam" id="PF17092"/>
    </source>
</evidence>
<feature type="region of interest" description="Disordered" evidence="27">
    <location>
        <begin position="791"/>
        <end position="813"/>
    </location>
</feature>
<dbReference type="NCBIfam" id="TIGR02074">
    <property type="entry name" value="PBP_1a_fam"/>
    <property type="match status" value="1"/>
</dbReference>
<dbReference type="GO" id="GO:0009002">
    <property type="term" value="F:serine-type D-Ala-D-Ala carboxypeptidase activity"/>
    <property type="evidence" value="ECO:0007669"/>
    <property type="project" value="UniProtKB-EC"/>
</dbReference>
<dbReference type="OrthoDB" id="9766909at2"/>
<dbReference type="GO" id="GO:0008360">
    <property type="term" value="P:regulation of cell shape"/>
    <property type="evidence" value="ECO:0007669"/>
    <property type="project" value="UniProtKB-KW"/>
</dbReference>
<evidence type="ECO:0000256" key="9">
    <source>
        <dbReference type="ARBA" id="ARBA00022645"/>
    </source>
</evidence>
<dbReference type="InterPro" id="IPR012338">
    <property type="entry name" value="Beta-lactam/transpept-like"/>
</dbReference>
<comment type="catalytic activity">
    <reaction evidence="23">
        <text>Preferential cleavage: (Ac)2-L-Lys-D-Ala-|-D-Ala. Also transpeptidation of peptidyl-alanyl moieties that are N-acyl substituents of D-alanine.</text>
        <dbReference type="EC" id="3.4.16.4"/>
    </reaction>
</comment>